<dbReference type="InterPro" id="IPR001279">
    <property type="entry name" value="Metallo-B-lactamas"/>
</dbReference>
<organism evidence="2 3">
    <name type="scientific">Fluviibacter phosphoraccumulans</name>
    <dbReference type="NCBI Taxonomy" id="1751046"/>
    <lineage>
        <taxon>Bacteria</taxon>
        <taxon>Pseudomonadati</taxon>
        <taxon>Pseudomonadota</taxon>
        <taxon>Betaproteobacteria</taxon>
        <taxon>Rhodocyclales</taxon>
        <taxon>Fluviibacteraceae</taxon>
        <taxon>Fluviibacter</taxon>
    </lineage>
</organism>
<dbReference type="Pfam" id="PF12706">
    <property type="entry name" value="Lactamase_B_2"/>
    <property type="match status" value="1"/>
</dbReference>
<proteinExistence type="predicted"/>
<dbReference type="GO" id="GO:0070290">
    <property type="term" value="F:N-acylphosphatidylethanolamine-specific phospholipase D activity"/>
    <property type="evidence" value="ECO:0007669"/>
    <property type="project" value="InterPro"/>
</dbReference>
<dbReference type="GO" id="GO:0008270">
    <property type="term" value="F:zinc ion binding"/>
    <property type="evidence" value="ECO:0007669"/>
    <property type="project" value="InterPro"/>
</dbReference>
<dbReference type="SUPFAM" id="SSF56281">
    <property type="entry name" value="Metallo-hydrolase/oxidoreductase"/>
    <property type="match status" value="1"/>
</dbReference>
<dbReference type="Proteomes" id="UP000463961">
    <property type="component" value="Chromosome"/>
</dbReference>
<evidence type="ECO:0000313" key="2">
    <source>
        <dbReference type="EMBL" id="BBU67753.1"/>
    </source>
</evidence>
<keyword evidence="3" id="KW-1185">Reference proteome</keyword>
<dbReference type="InterPro" id="IPR024884">
    <property type="entry name" value="NAPE-PLD"/>
</dbReference>
<accession>A0A679HYJ3</accession>
<dbReference type="AlphaFoldDB" id="A0A679HYJ3"/>
<dbReference type="OrthoDB" id="9805728at2"/>
<dbReference type="RefSeq" id="WP_162049270.1">
    <property type="nucleotide sequence ID" value="NZ_AP019011.1"/>
</dbReference>
<evidence type="ECO:0000259" key="1">
    <source>
        <dbReference type="Pfam" id="PF12706"/>
    </source>
</evidence>
<dbReference type="PANTHER" id="PTHR15032:SF4">
    <property type="entry name" value="N-ACYL-PHOSPHATIDYLETHANOLAMINE-HYDROLYZING PHOSPHOLIPASE D"/>
    <property type="match status" value="1"/>
</dbReference>
<reference evidence="3" key="1">
    <citation type="submission" date="2020-01" db="EMBL/GenBank/DDBJ databases">
        <title>Phosphoaccumulans saitamaens gen. nov., sp. nov., a polyphosphate accumulating bacterium isolated from surface river water.</title>
        <authorList>
            <person name="Watanabe K."/>
            <person name="Suda W."/>
        </authorList>
    </citation>
    <scope>NUCLEOTIDE SEQUENCE [LARGE SCALE GENOMIC DNA]</scope>
    <source>
        <strain evidence="3">ICHIAU1</strain>
    </source>
</reference>
<sequence>MNRLLKSSTWALCISLLIGAGLASAASQQDAAGRFQNRYADLSQSKGFLSWQWTRLSEGLPKPPQVATPVVAPDLKRIHAPQGDAQFTWIGHASVLYQIDGRHLLFDPVYAEYASPVPPLGPKRAQAPGIPFEDLPHIDAVFISHNHYDHLDLETVRRLMRQKKGPPVFYVPLGVDHWFAAHVPGSQITGQHRNVIAMDWDEHAQLSGQQSPIDIHFLAVQHWAARSPFDRNETLWGSWAIEHPRFRFWFSGDFAYSKDIEDIARAHGGFDLAAIAIGVYEPRWFMRRAHVDPAESVLTYRTLRARQAIGIHWGTFDGLSDESLDQPPRDLALAKDSAGISDAQFMLLAVGETRSFKRSQDPSD</sequence>
<feature type="domain" description="Metallo-beta-lactamase" evidence="1">
    <location>
        <begin position="102"/>
        <end position="313"/>
    </location>
</feature>
<name>A0A679HYJ3_9RHOO</name>
<gene>
    <name evidence="2" type="ORF">ICHIAU1_00360</name>
</gene>
<dbReference type="EMBL" id="AP022345">
    <property type="protein sequence ID" value="BBU67753.1"/>
    <property type="molecule type" value="Genomic_DNA"/>
</dbReference>
<dbReference type="GO" id="GO:0005737">
    <property type="term" value="C:cytoplasm"/>
    <property type="evidence" value="ECO:0007669"/>
    <property type="project" value="TreeGrafter"/>
</dbReference>
<dbReference type="Gene3D" id="3.60.15.10">
    <property type="entry name" value="Ribonuclease Z/Hydroxyacylglutathione hydrolase-like"/>
    <property type="match status" value="1"/>
</dbReference>
<dbReference type="PIRSF" id="PIRSF038896">
    <property type="entry name" value="NAPE-PLD"/>
    <property type="match status" value="1"/>
</dbReference>
<evidence type="ECO:0000313" key="3">
    <source>
        <dbReference type="Proteomes" id="UP000463961"/>
    </source>
</evidence>
<dbReference type="PANTHER" id="PTHR15032">
    <property type="entry name" value="N-ACYL-PHOSPHATIDYLETHANOLAMINE-HYDROLYZING PHOSPHOLIPASE D"/>
    <property type="match status" value="1"/>
</dbReference>
<protein>
    <recommendedName>
        <fullName evidence="1">Metallo-beta-lactamase domain-containing protein</fullName>
    </recommendedName>
</protein>
<dbReference type="InterPro" id="IPR036866">
    <property type="entry name" value="RibonucZ/Hydroxyglut_hydro"/>
</dbReference>